<name>A0AA95KGR1_9GAMM</name>
<dbReference type="KEGG" id="tdu:QJT80_10005"/>
<dbReference type="EMBL" id="CP124755">
    <property type="protein sequence ID" value="WGZ89835.1"/>
    <property type="molecule type" value="Genomic_DNA"/>
</dbReference>
<reference evidence="2" key="1">
    <citation type="journal article" date="2023" name="Int. J. Mol. Sci.">
        <title>Metagenomics Revealed a New Genus 'Candidatus Thiocaldithrix dubininis' gen. nov., sp. nov. and a New Species 'Candidatus Thiothrix putei' sp. nov. in the Family Thiotrichaceae, Some Members of Which Have Traits of Both Na+- and H+-Motive Energetics.</title>
        <authorList>
            <person name="Ravin N.V."/>
            <person name="Muntyan M.S."/>
            <person name="Smolyakov D.D."/>
            <person name="Rudenko T.S."/>
            <person name="Beletsky A.V."/>
            <person name="Mardanov A.V."/>
            <person name="Grabovich M.Y."/>
        </authorList>
    </citation>
    <scope>NUCLEOTIDE SEQUENCE</scope>
    <source>
        <strain evidence="2">GKL-01</strain>
    </source>
</reference>
<gene>
    <name evidence="2" type="ORF">QJT80_10005</name>
</gene>
<organism evidence="2">
    <name type="scientific">Candidatus Thiocaldithrix dubininis</name>
    <dbReference type="NCBI Taxonomy" id="3080823"/>
    <lineage>
        <taxon>Bacteria</taxon>
        <taxon>Pseudomonadati</taxon>
        <taxon>Pseudomonadota</taxon>
        <taxon>Gammaproteobacteria</taxon>
        <taxon>Thiotrichales</taxon>
        <taxon>Thiotrichaceae</taxon>
        <taxon>Candidatus Thiocaldithrix</taxon>
    </lineage>
</organism>
<evidence type="ECO:0000313" key="2">
    <source>
        <dbReference type="EMBL" id="WGZ89835.1"/>
    </source>
</evidence>
<feature type="signal peptide" evidence="1">
    <location>
        <begin position="1"/>
        <end position="30"/>
    </location>
</feature>
<feature type="chain" id="PRO_5041635367" evidence="1">
    <location>
        <begin position="31"/>
        <end position="100"/>
    </location>
</feature>
<evidence type="ECO:0000256" key="1">
    <source>
        <dbReference type="SAM" id="SignalP"/>
    </source>
</evidence>
<accession>A0AA95KGR1</accession>
<dbReference type="AlphaFoldDB" id="A0AA95KGR1"/>
<sequence>MKSTITKISSLTAGALLTIGLLTTSNAAEANCCTKPKPTYSPCPAVKDQLMAKVYRLKRLAKEREYTGDAYGARKLRNTANIILAHVGNLPCVNHHICPL</sequence>
<dbReference type="Proteomes" id="UP001300672">
    <property type="component" value="Chromosome"/>
</dbReference>
<protein>
    <submittedName>
        <fullName evidence="2">Uncharacterized protein</fullName>
    </submittedName>
</protein>
<reference evidence="2" key="2">
    <citation type="submission" date="2023-04" db="EMBL/GenBank/DDBJ databases">
        <authorList>
            <person name="Beletskiy A.V."/>
            <person name="Mardanov A.V."/>
            <person name="Ravin N.V."/>
        </authorList>
    </citation>
    <scope>NUCLEOTIDE SEQUENCE</scope>
    <source>
        <strain evidence="2">GKL-01</strain>
    </source>
</reference>
<proteinExistence type="predicted"/>
<keyword evidence="1" id="KW-0732">Signal</keyword>